<dbReference type="EMBL" id="VSRR010025557">
    <property type="protein sequence ID" value="MPC66955.1"/>
    <property type="molecule type" value="Genomic_DNA"/>
</dbReference>
<name>A0A5B7HBE3_PORTR</name>
<gene>
    <name evidence="1" type="ORF">E2C01_061114</name>
</gene>
<evidence type="ECO:0000313" key="2">
    <source>
        <dbReference type="Proteomes" id="UP000324222"/>
    </source>
</evidence>
<protein>
    <submittedName>
        <fullName evidence="1">Uncharacterized protein</fullName>
    </submittedName>
</protein>
<proteinExistence type="predicted"/>
<organism evidence="1 2">
    <name type="scientific">Portunus trituberculatus</name>
    <name type="common">Swimming crab</name>
    <name type="synonym">Neptunus trituberculatus</name>
    <dbReference type="NCBI Taxonomy" id="210409"/>
    <lineage>
        <taxon>Eukaryota</taxon>
        <taxon>Metazoa</taxon>
        <taxon>Ecdysozoa</taxon>
        <taxon>Arthropoda</taxon>
        <taxon>Crustacea</taxon>
        <taxon>Multicrustacea</taxon>
        <taxon>Malacostraca</taxon>
        <taxon>Eumalacostraca</taxon>
        <taxon>Eucarida</taxon>
        <taxon>Decapoda</taxon>
        <taxon>Pleocyemata</taxon>
        <taxon>Brachyura</taxon>
        <taxon>Eubrachyura</taxon>
        <taxon>Portunoidea</taxon>
        <taxon>Portunidae</taxon>
        <taxon>Portuninae</taxon>
        <taxon>Portunus</taxon>
    </lineage>
</organism>
<sequence length="60" mass="6575">MQGHTSILPPVLPCDSDKELSRKPVIQRRLTAVPRLSLNHPPNQSFTVQTVATLSSAWPG</sequence>
<evidence type="ECO:0000313" key="1">
    <source>
        <dbReference type="EMBL" id="MPC66955.1"/>
    </source>
</evidence>
<dbReference type="Proteomes" id="UP000324222">
    <property type="component" value="Unassembled WGS sequence"/>
</dbReference>
<comment type="caution">
    <text evidence="1">The sequence shown here is derived from an EMBL/GenBank/DDBJ whole genome shotgun (WGS) entry which is preliminary data.</text>
</comment>
<accession>A0A5B7HBE3</accession>
<keyword evidence="2" id="KW-1185">Reference proteome</keyword>
<reference evidence="1 2" key="1">
    <citation type="submission" date="2019-05" db="EMBL/GenBank/DDBJ databases">
        <title>Another draft genome of Portunus trituberculatus and its Hox gene families provides insights of decapod evolution.</title>
        <authorList>
            <person name="Jeong J.-H."/>
            <person name="Song I."/>
            <person name="Kim S."/>
            <person name="Choi T."/>
            <person name="Kim D."/>
            <person name="Ryu S."/>
            <person name="Kim W."/>
        </authorList>
    </citation>
    <scope>NUCLEOTIDE SEQUENCE [LARGE SCALE GENOMIC DNA]</scope>
    <source>
        <tissue evidence="1">Muscle</tissue>
    </source>
</reference>
<dbReference type="AlphaFoldDB" id="A0A5B7HBE3"/>